<protein>
    <submittedName>
        <fullName evidence="1">Uncharacterized protein</fullName>
    </submittedName>
</protein>
<sequence>MKKKLFVILFLLLFTGLTIPQIIPVDEKTVKVTARGYGNNEDETKKVAFENGLDMLISDMITMTEERMKYQQNQNSIMKNVEKYVIKYSIKKKFKADGEYRGKDYDLIMTIEMLMNKESLRKDLETMGIIKSSKDLRSQLDNFSIMPIIDKEDSSELFINNKEIAYAKIASYLQNQHIPVIGEEEIKRVQENEEIINLTKSRELESGEEDVILQLARNTHADFYIKVAGKVEKAYKEGFSAFKVNISISSYTVMTGEHIASQTGYSQPYTLSSKDASISAGIEEAVNSTMDDIMNKLRLFWKDYVADGRPYKLVFYDYSFGELAKIRRTLKEMTNRVKLDKKAGNVASFLVWYDGQVDDLLFEIPARMDLNLNEEPAILGNTIRFFNKKS</sequence>
<proteinExistence type="predicted"/>
<dbReference type="AlphaFoldDB" id="A0A5D0MKS4"/>
<gene>
    <name evidence="1" type="ORF">FXF47_02180</name>
</gene>
<accession>A0A5D0MKS4</accession>
<name>A0A5D0MKS4_9BACT</name>
<reference evidence="1" key="1">
    <citation type="submission" date="2019-08" db="EMBL/GenBank/DDBJ databases">
        <title>Genomic characterization of a novel candidate phylum (ARYD3) from a high temperature, high salinity tertiary oil reservoir in north central Oklahoma, USA.</title>
        <authorList>
            <person name="Youssef N.H."/>
            <person name="Yadav A."/>
            <person name="Elshahed M.S."/>
        </authorList>
    </citation>
    <scope>NUCLEOTIDE SEQUENCE [LARGE SCALE GENOMIC DNA]</scope>
    <source>
        <strain evidence="1">ARYD3</strain>
    </source>
</reference>
<dbReference type="Proteomes" id="UP000324143">
    <property type="component" value="Unassembled WGS sequence"/>
</dbReference>
<evidence type="ECO:0000313" key="2">
    <source>
        <dbReference type="Proteomes" id="UP000324143"/>
    </source>
</evidence>
<dbReference type="Pfam" id="PF19672">
    <property type="entry name" value="DUF6175"/>
    <property type="match status" value="1"/>
</dbReference>
<dbReference type="InterPro" id="IPR046173">
    <property type="entry name" value="DUF6175"/>
</dbReference>
<evidence type="ECO:0000313" key="1">
    <source>
        <dbReference type="EMBL" id="TYB31818.1"/>
    </source>
</evidence>
<dbReference type="EMBL" id="VSIX01000028">
    <property type="protein sequence ID" value="TYB31818.1"/>
    <property type="molecule type" value="Genomic_DNA"/>
</dbReference>
<comment type="caution">
    <text evidence="1">The sequence shown here is derived from an EMBL/GenBank/DDBJ whole genome shotgun (WGS) entry which is preliminary data.</text>
</comment>
<organism evidence="1 2">
    <name type="scientific">Candidatus Mcinerneyibacterium aminivorans</name>
    <dbReference type="NCBI Taxonomy" id="2703815"/>
    <lineage>
        <taxon>Bacteria</taxon>
        <taxon>Candidatus Macinerneyibacteriota</taxon>
        <taxon>Candidatus Mcinerneyibacteria</taxon>
        <taxon>Candidatus Mcinerneyibacteriales</taxon>
        <taxon>Candidatus Mcinerneyibacteriaceae</taxon>
        <taxon>Candidatus Mcinerneyibacterium</taxon>
    </lineage>
</organism>
<keyword evidence="2" id="KW-1185">Reference proteome</keyword>